<dbReference type="Pfam" id="PF13516">
    <property type="entry name" value="LRR_6"/>
    <property type="match status" value="2"/>
</dbReference>
<evidence type="ECO:0000256" key="2">
    <source>
        <dbReference type="ARBA" id="ARBA00022737"/>
    </source>
</evidence>
<proteinExistence type="predicted"/>
<dbReference type="Gene3D" id="3.80.10.10">
    <property type="entry name" value="Ribonuclease Inhibitor"/>
    <property type="match status" value="1"/>
</dbReference>
<keyword evidence="1" id="KW-0433">Leucine-rich repeat</keyword>
<dbReference type="InterPro" id="IPR001611">
    <property type="entry name" value="Leu-rich_rpt"/>
</dbReference>
<dbReference type="SMART" id="SM00368">
    <property type="entry name" value="LRR_RI"/>
    <property type="match status" value="2"/>
</dbReference>
<dbReference type="EMBL" id="JAOPHQ010003535">
    <property type="protein sequence ID" value="KAK0142585.1"/>
    <property type="molecule type" value="Genomic_DNA"/>
</dbReference>
<reference evidence="3" key="1">
    <citation type="journal article" date="2023" name="Front. Mar. Sci.">
        <title>A new Merluccius polli reference genome to investigate the effects of global change in West African waters.</title>
        <authorList>
            <person name="Mateo J.L."/>
            <person name="Blanco-Fernandez C."/>
            <person name="Garcia-Vazquez E."/>
            <person name="Machado-Schiaffino G."/>
        </authorList>
    </citation>
    <scope>NUCLEOTIDE SEQUENCE</scope>
    <source>
        <strain evidence="3">C29</strain>
        <tissue evidence="3">Fin</tissue>
    </source>
</reference>
<evidence type="ECO:0000256" key="1">
    <source>
        <dbReference type="ARBA" id="ARBA00022614"/>
    </source>
</evidence>
<organism evidence="3 4">
    <name type="scientific">Merluccius polli</name>
    <name type="common">Benguela hake</name>
    <name type="synonym">Merluccius cadenati</name>
    <dbReference type="NCBI Taxonomy" id="89951"/>
    <lineage>
        <taxon>Eukaryota</taxon>
        <taxon>Metazoa</taxon>
        <taxon>Chordata</taxon>
        <taxon>Craniata</taxon>
        <taxon>Vertebrata</taxon>
        <taxon>Euteleostomi</taxon>
        <taxon>Actinopterygii</taxon>
        <taxon>Neopterygii</taxon>
        <taxon>Teleostei</taxon>
        <taxon>Neoteleostei</taxon>
        <taxon>Acanthomorphata</taxon>
        <taxon>Zeiogadaria</taxon>
        <taxon>Gadariae</taxon>
        <taxon>Gadiformes</taxon>
        <taxon>Gadoidei</taxon>
        <taxon>Merlucciidae</taxon>
        <taxon>Merluccius</taxon>
    </lineage>
</organism>
<keyword evidence="2" id="KW-0677">Repeat</keyword>
<evidence type="ECO:0000313" key="3">
    <source>
        <dbReference type="EMBL" id="KAK0142585.1"/>
    </source>
</evidence>
<accession>A0AA47MM46</accession>
<dbReference type="InterPro" id="IPR051261">
    <property type="entry name" value="NLR"/>
</dbReference>
<gene>
    <name evidence="3" type="primary">NLRP12_15</name>
    <name evidence="3" type="ORF">N1851_019484</name>
</gene>
<keyword evidence="4" id="KW-1185">Reference proteome</keyword>
<dbReference type="InterPro" id="IPR032675">
    <property type="entry name" value="LRR_dom_sf"/>
</dbReference>
<name>A0AA47MM46_MERPO</name>
<dbReference type="AlphaFoldDB" id="A0AA47MM46"/>
<comment type="caution">
    <text evidence="3">The sequence shown here is derived from an EMBL/GenBank/DDBJ whole genome shotgun (WGS) entry which is preliminary data.</text>
</comment>
<dbReference type="PANTHER" id="PTHR24106">
    <property type="entry name" value="NACHT, LRR AND CARD DOMAINS-CONTAINING"/>
    <property type="match status" value="1"/>
</dbReference>
<dbReference type="Proteomes" id="UP001174136">
    <property type="component" value="Unassembled WGS sequence"/>
</dbReference>
<evidence type="ECO:0000313" key="4">
    <source>
        <dbReference type="Proteomes" id="UP001174136"/>
    </source>
</evidence>
<sequence>MVCRIQQWSCSLLDWGVHTVDWRLSERCCEALASVLSSTSSSLRELDLSANDLQDSGVELLSAGLGSPQLLNVCDLSERCCEALASVLSSTSSSLRELDLSTNDLQDSGVKLLSAGLGSPHCRLETLRPDPICDAQHHIRLKKDKALSVWRYIGPIKGTFLL</sequence>
<protein>
    <submittedName>
        <fullName evidence="3">NACHT, LRR and PYD domains-containing protein 12</fullName>
    </submittedName>
</protein>
<dbReference type="SUPFAM" id="SSF52047">
    <property type="entry name" value="RNI-like"/>
    <property type="match status" value="1"/>
</dbReference>